<comment type="subcellular location">
    <subcellularLocation>
        <location evidence="1">Membrane</location>
    </subcellularLocation>
</comment>
<evidence type="ECO:0000256" key="6">
    <source>
        <dbReference type="ARBA" id="ARBA00023136"/>
    </source>
</evidence>
<dbReference type="Pfam" id="PF08478">
    <property type="entry name" value="POTRA_1"/>
    <property type="match status" value="1"/>
</dbReference>
<keyword evidence="3" id="KW-0132">Cell division</keyword>
<evidence type="ECO:0000256" key="3">
    <source>
        <dbReference type="ARBA" id="ARBA00022618"/>
    </source>
</evidence>
<dbReference type="GO" id="GO:0051301">
    <property type="term" value="P:cell division"/>
    <property type="evidence" value="ECO:0007669"/>
    <property type="project" value="UniProtKB-KW"/>
</dbReference>
<dbReference type="PROSITE" id="PS51779">
    <property type="entry name" value="POTRA"/>
    <property type="match status" value="1"/>
</dbReference>
<comment type="caution">
    <text evidence="11">The sequence shown here is derived from an EMBL/GenBank/DDBJ whole genome shotgun (WGS) entry which is preliminary data.</text>
</comment>
<evidence type="ECO:0000256" key="1">
    <source>
        <dbReference type="ARBA" id="ARBA00004370"/>
    </source>
</evidence>
<keyword evidence="5 9" id="KW-1133">Transmembrane helix</keyword>
<evidence type="ECO:0000256" key="5">
    <source>
        <dbReference type="ARBA" id="ARBA00022989"/>
    </source>
</evidence>
<dbReference type="RefSeq" id="WP_134367410.1">
    <property type="nucleotide sequence ID" value="NZ_SOFY01000011.1"/>
</dbReference>
<dbReference type="Proteomes" id="UP000297403">
    <property type="component" value="Unassembled WGS sequence"/>
</dbReference>
<reference evidence="11 12" key="1">
    <citation type="submission" date="2019-03" db="EMBL/GenBank/DDBJ databases">
        <title>Genomics of glacier-inhabiting Cryobacterium strains.</title>
        <authorList>
            <person name="Liu Q."/>
            <person name="Xin Y.-H."/>
        </authorList>
    </citation>
    <scope>NUCLEOTIDE SEQUENCE [LARGE SCALE GENOMIC DNA]</scope>
    <source>
        <strain evidence="12">TMT1-22</strain>
    </source>
</reference>
<keyword evidence="6 9" id="KW-0472">Membrane</keyword>
<keyword evidence="2" id="KW-1003">Cell membrane</keyword>
<proteinExistence type="predicted"/>
<sequence length="371" mass="38888">MRRPQGFERPVVPPAETPTDSAPPARKGAGIRRPVRPPAAQSFVRGSWPSRGAASTEPNTESFTEPITVQPASALPGPLASVSPLRPGSGASPAPTPPADTRSTKTQPADKPAAPLTPAGARLKLRAARRARKRYEREEVRRFTWRSRRRRNAWLASLGVTVVLAAFVVVGVYSPLMALRTIEVVGANRIPADKIQAALGDQLGTPLPLVDLAEVKKDLSEFTLIQSYVTESRPPATLVVRIVEREPVGALATGAGFDLVDAAGVVIQSSPERPAGYATIDARSGSGSAGFLAATAVIAALPESIRTGLDTVTAATKDDVTLTLVGGARVVWGSAEKSEYKAVVLAALIVSHPVGTVGEYDVSSPDSAVLR</sequence>
<feature type="transmembrane region" description="Helical" evidence="9">
    <location>
        <begin position="152"/>
        <end position="173"/>
    </location>
</feature>
<feature type="region of interest" description="Disordered" evidence="8">
    <location>
        <begin position="1"/>
        <end position="122"/>
    </location>
</feature>
<dbReference type="Pfam" id="PF03799">
    <property type="entry name" value="FtsQ_DivIB_C"/>
    <property type="match status" value="1"/>
</dbReference>
<dbReference type="AlphaFoldDB" id="A0AAQ2HGG0"/>
<evidence type="ECO:0000313" key="12">
    <source>
        <dbReference type="Proteomes" id="UP000297403"/>
    </source>
</evidence>
<dbReference type="InterPro" id="IPR005548">
    <property type="entry name" value="Cell_div_FtsQ/DivIB_C"/>
</dbReference>
<evidence type="ECO:0000256" key="4">
    <source>
        <dbReference type="ARBA" id="ARBA00022692"/>
    </source>
</evidence>
<accession>A0AAQ2HGG0</accession>
<dbReference type="InterPro" id="IPR034746">
    <property type="entry name" value="POTRA"/>
</dbReference>
<evidence type="ECO:0000256" key="8">
    <source>
        <dbReference type="SAM" id="MobiDB-lite"/>
    </source>
</evidence>
<evidence type="ECO:0000259" key="10">
    <source>
        <dbReference type="PROSITE" id="PS51779"/>
    </source>
</evidence>
<gene>
    <name evidence="11" type="ORF">E3O49_01800</name>
</gene>
<dbReference type="InterPro" id="IPR013685">
    <property type="entry name" value="POTRA_FtsQ_type"/>
</dbReference>
<feature type="compositionally biased region" description="Polar residues" evidence="8">
    <location>
        <begin position="56"/>
        <end position="71"/>
    </location>
</feature>
<keyword evidence="12" id="KW-1185">Reference proteome</keyword>
<keyword evidence="7" id="KW-0131">Cell cycle</keyword>
<dbReference type="EMBL" id="SOFY01000011">
    <property type="protein sequence ID" value="TFC52047.1"/>
    <property type="molecule type" value="Genomic_DNA"/>
</dbReference>
<keyword evidence="4 9" id="KW-0812">Transmembrane</keyword>
<protein>
    <submittedName>
        <fullName evidence="11">FtsQ-type POTRA domain-containing protein</fullName>
    </submittedName>
</protein>
<dbReference type="Gene3D" id="3.10.20.310">
    <property type="entry name" value="membrane protein fhac"/>
    <property type="match status" value="1"/>
</dbReference>
<evidence type="ECO:0000313" key="11">
    <source>
        <dbReference type="EMBL" id="TFC52047.1"/>
    </source>
</evidence>
<organism evidence="11 12">
    <name type="scientific">Cryobacterium shii</name>
    <dbReference type="NCBI Taxonomy" id="1259235"/>
    <lineage>
        <taxon>Bacteria</taxon>
        <taxon>Bacillati</taxon>
        <taxon>Actinomycetota</taxon>
        <taxon>Actinomycetes</taxon>
        <taxon>Micrococcales</taxon>
        <taxon>Microbacteriaceae</taxon>
        <taxon>Cryobacterium</taxon>
    </lineage>
</organism>
<name>A0AAQ2HGG0_9MICO</name>
<evidence type="ECO:0000256" key="7">
    <source>
        <dbReference type="ARBA" id="ARBA00023306"/>
    </source>
</evidence>
<feature type="domain" description="POTRA" evidence="10">
    <location>
        <begin position="177"/>
        <end position="245"/>
    </location>
</feature>
<dbReference type="InterPro" id="IPR050487">
    <property type="entry name" value="FtsQ_DivIB"/>
</dbReference>
<dbReference type="PANTHER" id="PTHR37820:SF1">
    <property type="entry name" value="CELL DIVISION PROTEIN FTSQ"/>
    <property type="match status" value="1"/>
</dbReference>
<dbReference type="GO" id="GO:0005886">
    <property type="term" value="C:plasma membrane"/>
    <property type="evidence" value="ECO:0007669"/>
    <property type="project" value="TreeGrafter"/>
</dbReference>
<evidence type="ECO:0000256" key="2">
    <source>
        <dbReference type="ARBA" id="ARBA00022475"/>
    </source>
</evidence>
<dbReference type="PANTHER" id="PTHR37820">
    <property type="entry name" value="CELL DIVISION PROTEIN DIVIB"/>
    <property type="match status" value="1"/>
</dbReference>
<evidence type="ECO:0000256" key="9">
    <source>
        <dbReference type="SAM" id="Phobius"/>
    </source>
</evidence>